<dbReference type="SUPFAM" id="SSF75217">
    <property type="entry name" value="alpha/beta knot"/>
    <property type="match status" value="1"/>
</dbReference>
<organism evidence="19">
    <name type="scientific">freshwater metagenome</name>
    <dbReference type="NCBI Taxonomy" id="449393"/>
    <lineage>
        <taxon>unclassified sequences</taxon>
        <taxon>metagenomes</taxon>
        <taxon>ecological metagenomes</taxon>
    </lineage>
</organism>
<evidence type="ECO:0000313" key="14">
    <source>
        <dbReference type="EMBL" id="CAB4546832.1"/>
    </source>
</evidence>
<dbReference type="EMBL" id="CAFAAW010000003">
    <property type="protein sequence ID" value="CAB4802196.1"/>
    <property type="molecule type" value="Genomic_DNA"/>
</dbReference>
<feature type="domain" description="Ribosomal RNA small subunit methyltransferase E methyltransferase" evidence="11">
    <location>
        <begin position="75"/>
        <end position="232"/>
    </location>
</feature>
<evidence type="ECO:0000313" key="18">
    <source>
        <dbReference type="EMBL" id="CAB4802196.1"/>
    </source>
</evidence>
<dbReference type="InterPro" id="IPR029026">
    <property type="entry name" value="tRNA_m1G_MTases_N"/>
</dbReference>
<evidence type="ECO:0000313" key="19">
    <source>
        <dbReference type="EMBL" id="CAB4847220.1"/>
    </source>
</evidence>
<evidence type="ECO:0000259" key="11">
    <source>
        <dbReference type="Pfam" id="PF04452"/>
    </source>
</evidence>
<evidence type="ECO:0000256" key="5">
    <source>
        <dbReference type="ARBA" id="ARBA00022552"/>
    </source>
</evidence>
<gene>
    <name evidence="14" type="ORF">UFOPK1509_00033</name>
    <name evidence="15" type="ORF">UFOPK1854_00130</name>
    <name evidence="16" type="ORF">UFOPK2252_00211</name>
    <name evidence="17" type="ORF">UFOPK2592_00045</name>
    <name evidence="18" type="ORF">UFOPK3120_00052</name>
    <name evidence="19" type="ORF">UFOPK3282_00096</name>
    <name evidence="13" type="ORF">UFOPK4171_00009</name>
</gene>
<dbReference type="InterPro" id="IPR029028">
    <property type="entry name" value="Alpha/beta_knot_MTases"/>
</dbReference>
<dbReference type="GO" id="GO:0005737">
    <property type="term" value="C:cytoplasm"/>
    <property type="evidence" value="ECO:0007669"/>
    <property type="project" value="UniProtKB-SubCell"/>
</dbReference>
<proteinExistence type="inferred from homology"/>
<dbReference type="PANTHER" id="PTHR30027:SF3">
    <property type="entry name" value="16S RRNA (URACIL(1498)-N(3))-METHYLTRANSFERASE"/>
    <property type="match status" value="1"/>
</dbReference>
<keyword evidence="6" id="KW-0489">Methyltransferase</keyword>
<feature type="domain" description="Ribosomal RNA small subunit methyltransferase E PUA-like" evidence="12">
    <location>
        <begin position="18"/>
        <end position="64"/>
    </location>
</feature>
<dbReference type="EMBL" id="CAEZXU010000001">
    <property type="protein sequence ID" value="CAB4688683.1"/>
    <property type="molecule type" value="Genomic_DNA"/>
</dbReference>
<dbReference type="EC" id="2.1.1.193" evidence="3"/>
<dbReference type="AlphaFoldDB" id="A0A6J7BP55"/>
<keyword evidence="5" id="KW-0698">rRNA processing</keyword>
<dbReference type="InterPro" id="IPR015947">
    <property type="entry name" value="PUA-like_sf"/>
</dbReference>
<dbReference type="GO" id="GO:0070042">
    <property type="term" value="F:rRNA (uridine-N3-)-methyltransferase activity"/>
    <property type="evidence" value="ECO:0007669"/>
    <property type="project" value="TreeGrafter"/>
</dbReference>
<keyword evidence="8" id="KW-0949">S-adenosyl-L-methionine</keyword>
<dbReference type="EMBL" id="CAEZUT010000008">
    <property type="protein sequence ID" value="CAB4603748.1"/>
    <property type="molecule type" value="Genomic_DNA"/>
</dbReference>
<dbReference type="EMBL" id="CAESAM010000001">
    <property type="protein sequence ID" value="CAB4331405.1"/>
    <property type="molecule type" value="Genomic_DNA"/>
</dbReference>
<evidence type="ECO:0000313" key="13">
    <source>
        <dbReference type="EMBL" id="CAB4331405.1"/>
    </source>
</evidence>
<evidence type="ECO:0000256" key="7">
    <source>
        <dbReference type="ARBA" id="ARBA00022679"/>
    </source>
</evidence>
<comment type="function">
    <text evidence="9">Specifically methylates the N3 position of the uracil ring of uridine 1498 (m3U1498) in 16S rRNA. Acts on the fully assembled 30S ribosomal subunit.</text>
</comment>
<comment type="catalytic activity">
    <reaction evidence="10">
        <text>uridine(1498) in 16S rRNA + S-adenosyl-L-methionine = N(3)-methyluridine(1498) in 16S rRNA + S-adenosyl-L-homocysteine + H(+)</text>
        <dbReference type="Rhea" id="RHEA:42920"/>
        <dbReference type="Rhea" id="RHEA-COMP:10283"/>
        <dbReference type="Rhea" id="RHEA-COMP:10284"/>
        <dbReference type="ChEBI" id="CHEBI:15378"/>
        <dbReference type="ChEBI" id="CHEBI:57856"/>
        <dbReference type="ChEBI" id="CHEBI:59789"/>
        <dbReference type="ChEBI" id="CHEBI:65315"/>
        <dbReference type="ChEBI" id="CHEBI:74502"/>
        <dbReference type="EC" id="2.1.1.193"/>
    </reaction>
</comment>
<dbReference type="Pfam" id="PF20260">
    <property type="entry name" value="PUA_4"/>
    <property type="match status" value="1"/>
</dbReference>
<evidence type="ECO:0000256" key="2">
    <source>
        <dbReference type="ARBA" id="ARBA00005528"/>
    </source>
</evidence>
<evidence type="ECO:0000313" key="16">
    <source>
        <dbReference type="EMBL" id="CAB4649044.1"/>
    </source>
</evidence>
<comment type="subcellular location">
    <subcellularLocation>
        <location evidence="1">Cytoplasm</location>
    </subcellularLocation>
</comment>
<dbReference type="SUPFAM" id="SSF88697">
    <property type="entry name" value="PUA domain-like"/>
    <property type="match status" value="1"/>
</dbReference>
<evidence type="ECO:0000256" key="3">
    <source>
        <dbReference type="ARBA" id="ARBA00012328"/>
    </source>
</evidence>
<evidence type="ECO:0000256" key="1">
    <source>
        <dbReference type="ARBA" id="ARBA00004496"/>
    </source>
</evidence>
<sequence>MLSLFFVDQLSTGTTQELTGDEGHHAVAVMRLSIGEQIKIADISGNWVSGTITEVGKKSLKIDVAERGVAQAGKPQLIVVQAVTKSDRTKEMLELLTVAGADQIIPWQAERCISKWQSDSADKWQSAIKEAAKQARRVSLPKLQNEMTTNQLIQSFKATEKIVILHEGATTPISQLNLSQEFSSIYLIIGPEGGISDNEIKALTNAGGVSAKMGELVLRSAHAGFAGLAAIQTSIGRW</sequence>
<evidence type="ECO:0000256" key="6">
    <source>
        <dbReference type="ARBA" id="ARBA00022603"/>
    </source>
</evidence>
<dbReference type="PANTHER" id="PTHR30027">
    <property type="entry name" value="RIBOSOMAL RNA SMALL SUBUNIT METHYLTRANSFERASE E"/>
    <property type="match status" value="1"/>
</dbReference>
<comment type="similarity">
    <text evidence="2">Belongs to the RNA methyltransferase RsmE family.</text>
</comment>
<dbReference type="InterPro" id="IPR046887">
    <property type="entry name" value="RsmE_PUA-like"/>
</dbReference>
<dbReference type="InterPro" id="IPR046886">
    <property type="entry name" value="RsmE_MTase_dom"/>
</dbReference>
<evidence type="ECO:0000256" key="10">
    <source>
        <dbReference type="ARBA" id="ARBA00047944"/>
    </source>
</evidence>
<dbReference type="NCBIfam" id="TIGR00046">
    <property type="entry name" value="RsmE family RNA methyltransferase"/>
    <property type="match status" value="1"/>
</dbReference>
<evidence type="ECO:0000256" key="4">
    <source>
        <dbReference type="ARBA" id="ARBA00022490"/>
    </source>
</evidence>
<keyword evidence="7" id="KW-0808">Transferase</keyword>
<evidence type="ECO:0000256" key="8">
    <source>
        <dbReference type="ARBA" id="ARBA00022691"/>
    </source>
</evidence>
<dbReference type="Gene3D" id="2.40.240.20">
    <property type="entry name" value="Hypothetical PUA domain-like, domain 1"/>
    <property type="match status" value="1"/>
</dbReference>
<dbReference type="GO" id="GO:0070475">
    <property type="term" value="P:rRNA base methylation"/>
    <property type="evidence" value="ECO:0007669"/>
    <property type="project" value="TreeGrafter"/>
</dbReference>
<accession>A0A6J7BP55</accession>
<keyword evidence="4" id="KW-0963">Cytoplasm</keyword>
<evidence type="ECO:0000313" key="17">
    <source>
        <dbReference type="EMBL" id="CAB4688683.1"/>
    </source>
</evidence>
<evidence type="ECO:0000259" key="12">
    <source>
        <dbReference type="Pfam" id="PF20260"/>
    </source>
</evidence>
<dbReference type="Pfam" id="PF04452">
    <property type="entry name" value="Methyltrans_RNA"/>
    <property type="match status" value="1"/>
</dbReference>
<dbReference type="PIRSF" id="PIRSF015601">
    <property type="entry name" value="MTase_slr0722"/>
    <property type="match status" value="1"/>
</dbReference>
<dbReference type="EMBL" id="CAFBJG010000005">
    <property type="protein sequence ID" value="CAB4847220.1"/>
    <property type="molecule type" value="Genomic_DNA"/>
</dbReference>
<protein>
    <recommendedName>
        <fullName evidence="3">16S rRNA (uracil(1498)-N(3))-methyltransferase</fullName>
        <ecNumber evidence="3">2.1.1.193</ecNumber>
    </recommendedName>
</protein>
<dbReference type="Gene3D" id="3.40.1280.10">
    <property type="match status" value="1"/>
</dbReference>
<dbReference type="InterPro" id="IPR006700">
    <property type="entry name" value="RsmE"/>
</dbReference>
<dbReference type="CDD" id="cd18084">
    <property type="entry name" value="RsmE-like"/>
    <property type="match status" value="1"/>
</dbReference>
<evidence type="ECO:0000313" key="15">
    <source>
        <dbReference type="EMBL" id="CAB4603748.1"/>
    </source>
</evidence>
<dbReference type="EMBL" id="CAEZWN010000010">
    <property type="protein sequence ID" value="CAB4649044.1"/>
    <property type="molecule type" value="Genomic_DNA"/>
</dbReference>
<dbReference type="EMBL" id="CAEZSY010000001">
    <property type="protein sequence ID" value="CAB4546832.1"/>
    <property type="molecule type" value="Genomic_DNA"/>
</dbReference>
<name>A0A6J7BP55_9ZZZZ</name>
<dbReference type="NCBIfam" id="NF008693">
    <property type="entry name" value="PRK11713.2-3"/>
    <property type="match status" value="1"/>
</dbReference>
<reference evidence="19" key="1">
    <citation type="submission" date="2020-05" db="EMBL/GenBank/DDBJ databases">
        <authorList>
            <person name="Chiriac C."/>
            <person name="Salcher M."/>
            <person name="Ghai R."/>
            <person name="Kavagutti S V."/>
        </authorList>
    </citation>
    <scope>NUCLEOTIDE SEQUENCE</scope>
</reference>
<evidence type="ECO:0000256" key="9">
    <source>
        <dbReference type="ARBA" id="ARBA00025699"/>
    </source>
</evidence>